<dbReference type="AlphaFoldDB" id="A0A8C3WGB7"/>
<dbReference type="Proteomes" id="UP000694540">
    <property type="component" value="Unplaced"/>
</dbReference>
<proteinExistence type="predicted"/>
<organism evidence="1 2">
    <name type="scientific">Catagonus wagneri</name>
    <name type="common">Chacoan peccary</name>
    <dbReference type="NCBI Taxonomy" id="51154"/>
    <lineage>
        <taxon>Eukaryota</taxon>
        <taxon>Metazoa</taxon>
        <taxon>Chordata</taxon>
        <taxon>Craniata</taxon>
        <taxon>Vertebrata</taxon>
        <taxon>Euteleostomi</taxon>
        <taxon>Mammalia</taxon>
        <taxon>Eutheria</taxon>
        <taxon>Laurasiatheria</taxon>
        <taxon>Artiodactyla</taxon>
        <taxon>Suina</taxon>
        <taxon>Tayassuidae</taxon>
        <taxon>Catagonus</taxon>
    </lineage>
</organism>
<accession>A0A8C3WGB7</accession>
<evidence type="ECO:0000313" key="2">
    <source>
        <dbReference type="Proteomes" id="UP000694540"/>
    </source>
</evidence>
<reference evidence="1" key="2">
    <citation type="submission" date="2025-09" db="UniProtKB">
        <authorList>
            <consortium name="Ensembl"/>
        </authorList>
    </citation>
    <scope>IDENTIFICATION</scope>
</reference>
<sequence>MHNGISPDGSLREGWPILSHTLHTRHNHRLLISNPYLPRRKLRMDYPLSTCKWSTHIFYLPLYPRRPRTILRILPIPRNMEHRSCSPTNSNSNRLHGIRTTMRTNIFLRGNSYYKPSISNPIYQHRPSGVNLRGVLSR</sequence>
<keyword evidence="2" id="KW-1185">Reference proteome</keyword>
<protein>
    <submittedName>
        <fullName evidence="1">Uncharacterized protein</fullName>
    </submittedName>
</protein>
<dbReference type="GeneTree" id="ENSGT01150000287026"/>
<evidence type="ECO:0000313" key="1">
    <source>
        <dbReference type="Ensembl" id="ENSCWAP00000013680.1"/>
    </source>
</evidence>
<reference evidence="1" key="1">
    <citation type="submission" date="2025-08" db="UniProtKB">
        <authorList>
            <consortium name="Ensembl"/>
        </authorList>
    </citation>
    <scope>IDENTIFICATION</scope>
</reference>
<name>A0A8C3WGB7_9CETA</name>
<dbReference type="Ensembl" id="ENSCWAT00000014850.1">
    <property type="protein sequence ID" value="ENSCWAP00000013680.1"/>
    <property type="gene ID" value="ENSCWAG00000010627.1"/>
</dbReference>